<gene>
    <name evidence="1" type="primary">baeS_1</name>
    <name evidence="1" type="ORF">NCTC9381_01853</name>
</gene>
<organism evidence="1 2">
    <name type="scientific">Enterobacter agglomerans</name>
    <name type="common">Erwinia herbicola</name>
    <name type="synonym">Pantoea agglomerans</name>
    <dbReference type="NCBI Taxonomy" id="549"/>
    <lineage>
        <taxon>Bacteria</taxon>
        <taxon>Pseudomonadati</taxon>
        <taxon>Pseudomonadota</taxon>
        <taxon>Gammaproteobacteria</taxon>
        <taxon>Enterobacterales</taxon>
        <taxon>Erwiniaceae</taxon>
        <taxon>Pantoea</taxon>
        <taxon>Pantoea agglomerans group</taxon>
    </lineage>
</organism>
<evidence type="ECO:0000313" key="2">
    <source>
        <dbReference type="Proteomes" id="UP000254640"/>
    </source>
</evidence>
<keyword evidence="1" id="KW-0418">Kinase</keyword>
<dbReference type="Proteomes" id="UP000254640">
    <property type="component" value="Unassembled WGS sequence"/>
</dbReference>
<name>A0A379ADP2_ENTAG</name>
<dbReference type="InterPro" id="IPR036890">
    <property type="entry name" value="HATPase_C_sf"/>
</dbReference>
<dbReference type="GO" id="GO:0004673">
    <property type="term" value="F:protein histidine kinase activity"/>
    <property type="evidence" value="ECO:0007669"/>
    <property type="project" value="UniProtKB-EC"/>
</dbReference>
<proteinExistence type="predicted"/>
<dbReference type="AlphaFoldDB" id="A0A379ADP2"/>
<keyword evidence="1" id="KW-0808">Transferase</keyword>
<sequence length="36" mass="4278">MQLFTNLLENSLRYTDSGGRVEVTLNYEAPNWRIEF</sequence>
<reference evidence="1 2" key="1">
    <citation type="submission" date="2018-06" db="EMBL/GenBank/DDBJ databases">
        <authorList>
            <consortium name="Pathogen Informatics"/>
            <person name="Doyle S."/>
        </authorList>
    </citation>
    <scope>NUCLEOTIDE SEQUENCE [LARGE SCALE GENOMIC DNA]</scope>
    <source>
        <strain evidence="1 2">NCTC9381</strain>
    </source>
</reference>
<dbReference type="Gene3D" id="3.30.565.10">
    <property type="entry name" value="Histidine kinase-like ATPase, C-terminal domain"/>
    <property type="match status" value="1"/>
</dbReference>
<evidence type="ECO:0000313" key="1">
    <source>
        <dbReference type="EMBL" id="SUB15957.1"/>
    </source>
</evidence>
<dbReference type="SUPFAM" id="SSF55874">
    <property type="entry name" value="ATPase domain of HSP90 chaperone/DNA topoisomerase II/histidine kinase"/>
    <property type="match status" value="1"/>
</dbReference>
<dbReference type="EC" id="2.7.13.3" evidence="1"/>
<dbReference type="EMBL" id="UGSO01000001">
    <property type="protein sequence ID" value="SUB15957.1"/>
    <property type="molecule type" value="Genomic_DNA"/>
</dbReference>
<accession>A0A379ADP2</accession>
<keyword evidence="2" id="KW-1185">Reference proteome</keyword>
<protein>
    <submittedName>
        <fullName evidence="1">Signal transduction histidine-protein kinase BaeS</fullName>
        <ecNumber evidence="1">2.7.13.3</ecNumber>
    </submittedName>
</protein>